<keyword evidence="7" id="KW-1185">Reference proteome</keyword>
<dbReference type="Pfam" id="PF02901">
    <property type="entry name" value="PFL-like"/>
    <property type="match status" value="1"/>
</dbReference>
<feature type="domain" description="PFL" evidence="5">
    <location>
        <begin position="1"/>
        <end position="627"/>
    </location>
</feature>
<comment type="caution">
    <text evidence="6">The sequence shown here is derived from an EMBL/GenBank/DDBJ whole genome shotgun (WGS) entry which is preliminary data.</text>
</comment>
<dbReference type="PROSITE" id="PS51149">
    <property type="entry name" value="GLY_RADICAL_2"/>
    <property type="match status" value="1"/>
</dbReference>
<dbReference type="GeneID" id="78296981"/>
<dbReference type="InterPro" id="IPR004184">
    <property type="entry name" value="PFL_dom"/>
</dbReference>
<reference evidence="6 7" key="1">
    <citation type="submission" date="2018-04" db="EMBL/GenBank/DDBJ databases">
        <title>Genomic Encyclopedia of Type Strains, Phase IV (KMG-IV): sequencing the most valuable type-strain genomes for metagenomic binning, comparative biology and taxonomic classification.</title>
        <authorList>
            <person name="Goeker M."/>
        </authorList>
    </citation>
    <scope>NUCLEOTIDE SEQUENCE [LARGE SCALE GENOMIC DNA]</scope>
    <source>
        <strain evidence="6 7">DSM 14823</strain>
    </source>
</reference>
<gene>
    <name evidence="6" type="ORF">C8D82_1427</name>
</gene>
<keyword evidence="6" id="KW-0670">Pyruvate</keyword>
<dbReference type="AlphaFoldDB" id="A0A2U1AFI8"/>
<feature type="domain" description="Glycine radical" evidence="4">
    <location>
        <begin position="633"/>
        <end position="748"/>
    </location>
</feature>
<evidence type="ECO:0000256" key="2">
    <source>
        <dbReference type="ARBA" id="ARBA00023239"/>
    </source>
</evidence>
<feature type="modified residue" description="Glycine radical" evidence="3">
    <location>
        <position position="726"/>
    </location>
</feature>
<evidence type="ECO:0000259" key="4">
    <source>
        <dbReference type="PROSITE" id="PS51149"/>
    </source>
</evidence>
<evidence type="ECO:0000313" key="7">
    <source>
        <dbReference type="Proteomes" id="UP000245959"/>
    </source>
</evidence>
<keyword evidence="1 3" id="KW-0556">Organic radical</keyword>
<evidence type="ECO:0000256" key="3">
    <source>
        <dbReference type="PROSITE-ProRule" id="PRU00493"/>
    </source>
</evidence>
<dbReference type="EMBL" id="QEKH01000042">
    <property type="protein sequence ID" value="PVY35180.1"/>
    <property type="molecule type" value="Genomic_DNA"/>
</dbReference>
<proteinExistence type="predicted"/>
<dbReference type="PANTHER" id="PTHR43641">
    <property type="entry name" value="FORMATE ACETYLTRANSFERASE 3-RELATED"/>
    <property type="match status" value="1"/>
</dbReference>
<dbReference type="Gene3D" id="3.20.70.20">
    <property type="match status" value="1"/>
</dbReference>
<evidence type="ECO:0000313" key="6">
    <source>
        <dbReference type="EMBL" id="PVY35180.1"/>
    </source>
</evidence>
<evidence type="ECO:0000256" key="1">
    <source>
        <dbReference type="ARBA" id="ARBA00022818"/>
    </source>
</evidence>
<name>A0A2U1AFI8_9BACT</name>
<dbReference type="SUPFAM" id="SSF51998">
    <property type="entry name" value="PFL-like glycyl radical enzymes"/>
    <property type="match status" value="1"/>
</dbReference>
<dbReference type="GO" id="GO:0005829">
    <property type="term" value="C:cytosol"/>
    <property type="evidence" value="ECO:0007669"/>
    <property type="project" value="TreeGrafter"/>
</dbReference>
<accession>A0A2U1AFI8</accession>
<dbReference type="GO" id="GO:0016829">
    <property type="term" value="F:lyase activity"/>
    <property type="evidence" value="ECO:0007669"/>
    <property type="project" value="UniProtKB-KW"/>
</dbReference>
<keyword evidence="2 6" id="KW-0456">Lyase</keyword>
<dbReference type="Proteomes" id="UP000245959">
    <property type="component" value="Unassembled WGS sequence"/>
</dbReference>
<evidence type="ECO:0000259" key="5">
    <source>
        <dbReference type="PROSITE" id="PS51554"/>
    </source>
</evidence>
<dbReference type="InterPro" id="IPR051215">
    <property type="entry name" value="GRE"/>
</dbReference>
<organism evidence="6 7">
    <name type="scientific">Victivallis vadensis</name>
    <dbReference type="NCBI Taxonomy" id="172901"/>
    <lineage>
        <taxon>Bacteria</taxon>
        <taxon>Pseudomonadati</taxon>
        <taxon>Lentisphaerota</taxon>
        <taxon>Lentisphaeria</taxon>
        <taxon>Victivallales</taxon>
        <taxon>Victivallaceae</taxon>
        <taxon>Victivallis</taxon>
    </lineage>
</organism>
<dbReference type="PROSITE" id="PS51554">
    <property type="entry name" value="PFL"/>
    <property type="match status" value="1"/>
</dbReference>
<sequence length="748" mass="83864">MKYAEIKREWGNYYRGISSHCVSRPFNPLKKEMDAFAEANSGLSPMMLKAGQYEIIADKFIPVLLPHNPFFFETGLKMAEYDGCVNLSSGGWLYLRNVALYSDSPEKAADYRRYCYGDLIGLHLSYGPYYDYDHHCFPFSNMLELGLSGILKRLEEGHARNTEPEKAEFYEAARRGILAVRKIAEKFAAAAEEKLASAESPEERKNLERIRTAARRIPWNPPQTFYEGLECLWFFHELGSVLDGIGMSVLGSPDRQLIRLYRRDIQEKRLTEAEAYELICLYMLQTDSKLDFDRPIEGQFNAGEQGDTLILGGLDESGNDVTNELTFLFLKAHRELKLTYPKIHIRFSSRTPAVLFQEAAKDFLADRNVLSFLNDDIVIPSQIMAGKTPESAARYVAGGCWENILEGYEHSQGANSYFSLGKCVDLSIHEENEDEKSLELPFRKLDGATSFEGVYSIVMDNIKLALHQLFSIQQKYGALWTQVNPCPFFSACLNGCAESGRDYSAGGACYSPHGIPFTGVAVLVDSLLALKTICFGENPVPLPRLLAVIRNDWRDAEALRCRAMASPHLGDGKGEAARLTARILNDLADYVAGFRNELGGIYQCGLYSYRDIIDWAKVTRATPDGRRAGDFLSQGLTPARTHADAVTQVFSDTASLPLLRFPANSVLTLSLSKNGLTEALLSGFLKAWVLVRGSGMLQLNCISREELEDAQKNPQNHASLIVRLYGYSAKFITLSEEKQREFISRNIY</sequence>
<protein>
    <submittedName>
        <fullName evidence="6">Pyruvate-formate lyase</fullName>
    </submittedName>
</protein>
<dbReference type="PANTHER" id="PTHR43641:SF2">
    <property type="entry name" value="DEHYDRATASE YBIW-RELATED"/>
    <property type="match status" value="1"/>
</dbReference>
<dbReference type="OrthoDB" id="9803969at2"/>
<dbReference type="Pfam" id="PF01228">
    <property type="entry name" value="Gly_radical"/>
    <property type="match status" value="1"/>
</dbReference>
<dbReference type="InterPro" id="IPR001150">
    <property type="entry name" value="Gly_radical"/>
</dbReference>
<dbReference type="RefSeq" id="WP_116885714.1">
    <property type="nucleotide sequence ID" value="NZ_QEKH01000042.1"/>
</dbReference>